<keyword evidence="6" id="KW-1185">Reference proteome</keyword>
<feature type="domain" description="DUF4349" evidence="4">
    <location>
        <begin position="93"/>
        <end position="297"/>
    </location>
</feature>
<evidence type="ECO:0000256" key="2">
    <source>
        <dbReference type="SAM" id="MobiDB-lite"/>
    </source>
</evidence>
<name>A0A543E223_9PSEU</name>
<feature type="compositionally biased region" description="Gly residues" evidence="2">
    <location>
        <begin position="33"/>
        <end position="42"/>
    </location>
</feature>
<dbReference type="AlphaFoldDB" id="A0A543E223"/>
<dbReference type="EMBL" id="VFPA01000001">
    <property type="protein sequence ID" value="TQM15630.1"/>
    <property type="molecule type" value="Genomic_DNA"/>
</dbReference>
<protein>
    <submittedName>
        <fullName evidence="5">Uncharacterized protein DUF4349</fullName>
    </submittedName>
</protein>
<feature type="compositionally biased region" description="Basic and acidic residues" evidence="2">
    <location>
        <begin position="57"/>
        <end position="66"/>
    </location>
</feature>
<evidence type="ECO:0000256" key="3">
    <source>
        <dbReference type="SAM" id="Phobius"/>
    </source>
</evidence>
<keyword evidence="3" id="KW-0812">Transmembrane</keyword>
<feature type="transmembrane region" description="Helical" evidence="3">
    <location>
        <begin position="276"/>
        <end position="298"/>
    </location>
</feature>
<proteinExistence type="predicted"/>
<dbReference type="Proteomes" id="UP000315677">
    <property type="component" value="Unassembled WGS sequence"/>
</dbReference>
<accession>A0A543E223</accession>
<comment type="caution">
    <text evidence="5">The sequence shown here is derived from an EMBL/GenBank/DDBJ whole genome shotgun (WGS) entry which is preliminary data.</text>
</comment>
<evidence type="ECO:0000313" key="5">
    <source>
        <dbReference type="EMBL" id="TQM15630.1"/>
    </source>
</evidence>
<keyword evidence="1" id="KW-0175">Coiled coil</keyword>
<organism evidence="5 6">
    <name type="scientific">Pseudonocardia kunmingensis</name>
    <dbReference type="NCBI Taxonomy" id="630975"/>
    <lineage>
        <taxon>Bacteria</taxon>
        <taxon>Bacillati</taxon>
        <taxon>Actinomycetota</taxon>
        <taxon>Actinomycetes</taxon>
        <taxon>Pseudonocardiales</taxon>
        <taxon>Pseudonocardiaceae</taxon>
        <taxon>Pseudonocardia</taxon>
    </lineage>
</organism>
<keyword evidence="3" id="KW-0472">Membrane</keyword>
<evidence type="ECO:0000256" key="1">
    <source>
        <dbReference type="SAM" id="Coils"/>
    </source>
</evidence>
<reference evidence="5 6" key="1">
    <citation type="submission" date="2019-06" db="EMBL/GenBank/DDBJ databases">
        <title>Sequencing the genomes of 1000 actinobacteria strains.</title>
        <authorList>
            <person name="Klenk H.-P."/>
        </authorList>
    </citation>
    <scope>NUCLEOTIDE SEQUENCE [LARGE SCALE GENOMIC DNA]</scope>
    <source>
        <strain evidence="5 6">DSM 45301</strain>
    </source>
</reference>
<feature type="coiled-coil region" evidence="1">
    <location>
        <begin position="204"/>
        <end position="231"/>
    </location>
</feature>
<keyword evidence="3" id="KW-1133">Transmembrane helix</keyword>
<gene>
    <name evidence="5" type="ORF">FB558_2420</name>
</gene>
<dbReference type="InterPro" id="IPR025645">
    <property type="entry name" value="DUF4349"/>
</dbReference>
<evidence type="ECO:0000313" key="6">
    <source>
        <dbReference type="Proteomes" id="UP000315677"/>
    </source>
</evidence>
<evidence type="ECO:0000259" key="4">
    <source>
        <dbReference type="Pfam" id="PF14257"/>
    </source>
</evidence>
<feature type="region of interest" description="Disordered" evidence="2">
    <location>
        <begin position="33"/>
        <end position="89"/>
    </location>
</feature>
<sequence length="323" mass="32409">MAHAVHRRRMVWIGAAVLLAVLVAALAVVQQGSGSGTDGGSGDVVAVAPARPAPEPGSERAAREDGAADFAAPQSRAGDDGQSPGVPLGGVQRELVRTAQLGVEVADPGTAARQVRTAAAVAGGFVTEEQSGDAFSSLVLRVPAPALDRLIDDVAALGRVTARSAQVLDATEEVVDLDARVASQTASVARVRGLLAEAVDLGDVVAIESELAHREAELDSLTARLGALRDQVALSTLTVELHGPGAPPPVAPRAAGFLDGLAAGWTGLRAVGAATAAVVGFVVPFVPVLAVLGGMAWLGRRAVRTRRSAAGGRSGGPGAEGET</sequence>
<dbReference type="Pfam" id="PF14257">
    <property type="entry name" value="DUF4349"/>
    <property type="match status" value="1"/>
</dbReference>